<gene>
    <name evidence="3" type="ORF">LUZ62_059604</name>
</gene>
<dbReference type="PANTHER" id="PTHR45432">
    <property type="entry name" value="CHAPERONE PROTEIN DNAJ 11, CHLOROPLASTIC-LIKE"/>
    <property type="match status" value="1"/>
</dbReference>
<feature type="domain" description="J" evidence="2">
    <location>
        <begin position="44"/>
        <end position="111"/>
    </location>
</feature>
<dbReference type="PANTHER" id="PTHR45432:SF2">
    <property type="entry name" value="CHAPERONE PROTEIN DNAJ 11, CHLOROPLASTIC"/>
    <property type="match status" value="1"/>
</dbReference>
<accession>A0AAV8E953</accession>
<dbReference type="GO" id="GO:0005783">
    <property type="term" value="C:endoplasmic reticulum"/>
    <property type="evidence" value="ECO:0007669"/>
    <property type="project" value="UniProtKB-ARBA"/>
</dbReference>
<evidence type="ECO:0000259" key="2">
    <source>
        <dbReference type="PROSITE" id="PS50076"/>
    </source>
</evidence>
<protein>
    <submittedName>
        <fullName evidence="3">Chaperone protein DnaJ</fullName>
    </submittedName>
</protein>
<dbReference type="InterPro" id="IPR036869">
    <property type="entry name" value="J_dom_sf"/>
</dbReference>
<comment type="caution">
    <text evidence="3">The sequence shown here is derived from an EMBL/GenBank/DDBJ whole genome shotgun (WGS) entry which is preliminary data.</text>
</comment>
<feature type="region of interest" description="Disordered" evidence="1">
    <location>
        <begin position="122"/>
        <end position="153"/>
    </location>
</feature>
<dbReference type="Pfam" id="PF00226">
    <property type="entry name" value="DnaJ"/>
    <property type="match status" value="1"/>
</dbReference>
<keyword evidence="4" id="KW-1185">Reference proteome</keyword>
<dbReference type="SUPFAM" id="SSF46565">
    <property type="entry name" value="Chaperone J-domain"/>
    <property type="match status" value="1"/>
</dbReference>
<dbReference type="InterPro" id="IPR001623">
    <property type="entry name" value="DnaJ_domain"/>
</dbReference>
<dbReference type="PROSITE" id="PS50076">
    <property type="entry name" value="DNAJ_2"/>
    <property type="match status" value="1"/>
</dbReference>
<dbReference type="PROSITE" id="PS00636">
    <property type="entry name" value="DNAJ_1"/>
    <property type="match status" value="1"/>
</dbReference>
<sequence length="153" mass="16881">MASSLTFSSQSSIAGLPHIKHRTRTTVTCAAATAAPPRSTSSSTLYDVLRIQSGATCREIKAAYRRLVLEFHPDIVPAEQKADSASEFIRIHDAYATLSDPDKKASYDRGMMVAAMATATASASRWTQSTPPPRSGRPFYNRRPRTWETDQCW</sequence>
<dbReference type="SMART" id="SM00271">
    <property type="entry name" value="DnaJ"/>
    <property type="match status" value="1"/>
</dbReference>
<dbReference type="AlphaFoldDB" id="A0AAV8E953"/>
<name>A0AAV8E953_9POAL</name>
<evidence type="ECO:0000313" key="3">
    <source>
        <dbReference type="EMBL" id="KAJ4775347.1"/>
    </source>
</evidence>
<dbReference type="Proteomes" id="UP001140206">
    <property type="component" value="Chromosome 3"/>
</dbReference>
<dbReference type="CDD" id="cd06257">
    <property type="entry name" value="DnaJ"/>
    <property type="match status" value="1"/>
</dbReference>
<dbReference type="Gene3D" id="1.10.287.110">
    <property type="entry name" value="DnaJ domain"/>
    <property type="match status" value="1"/>
</dbReference>
<proteinExistence type="predicted"/>
<organism evidence="3 4">
    <name type="scientific">Rhynchospora pubera</name>
    <dbReference type="NCBI Taxonomy" id="906938"/>
    <lineage>
        <taxon>Eukaryota</taxon>
        <taxon>Viridiplantae</taxon>
        <taxon>Streptophyta</taxon>
        <taxon>Embryophyta</taxon>
        <taxon>Tracheophyta</taxon>
        <taxon>Spermatophyta</taxon>
        <taxon>Magnoliopsida</taxon>
        <taxon>Liliopsida</taxon>
        <taxon>Poales</taxon>
        <taxon>Cyperaceae</taxon>
        <taxon>Cyperoideae</taxon>
        <taxon>Rhynchosporeae</taxon>
        <taxon>Rhynchospora</taxon>
    </lineage>
</organism>
<reference evidence="3" key="1">
    <citation type="submission" date="2022-08" db="EMBL/GenBank/DDBJ databases">
        <authorList>
            <person name="Marques A."/>
        </authorList>
    </citation>
    <scope>NUCLEOTIDE SEQUENCE</scope>
    <source>
        <strain evidence="3">RhyPub2mFocal</strain>
        <tissue evidence="3">Leaves</tissue>
    </source>
</reference>
<evidence type="ECO:0000256" key="1">
    <source>
        <dbReference type="SAM" id="MobiDB-lite"/>
    </source>
</evidence>
<dbReference type="InterPro" id="IPR018253">
    <property type="entry name" value="DnaJ_domain_CS"/>
</dbReference>
<evidence type="ECO:0000313" key="4">
    <source>
        <dbReference type="Proteomes" id="UP001140206"/>
    </source>
</evidence>
<dbReference type="PRINTS" id="PR00625">
    <property type="entry name" value="JDOMAIN"/>
</dbReference>
<dbReference type="EMBL" id="JAMFTS010000003">
    <property type="protein sequence ID" value="KAJ4775347.1"/>
    <property type="molecule type" value="Genomic_DNA"/>
</dbReference>